<protein>
    <recommendedName>
        <fullName evidence="3">NIF system FeS cluster assembly NifU C-terminal domain-containing protein</fullName>
    </recommendedName>
</protein>
<organism evidence="4 5">
    <name type="scientific">Nelumbo nucifera</name>
    <name type="common">Sacred lotus</name>
    <dbReference type="NCBI Taxonomy" id="4432"/>
    <lineage>
        <taxon>Eukaryota</taxon>
        <taxon>Viridiplantae</taxon>
        <taxon>Streptophyta</taxon>
        <taxon>Embryophyta</taxon>
        <taxon>Tracheophyta</taxon>
        <taxon>Spermatophyta</taxon>
        <taxon>Magnoliopsida</taxon>
        <taxon>Proteales</taxon>
        <taxon>Nelumbonaceae</taxon>
        <taxon>Nelumbo</taxon>
    </lineage>
</organism>
<evidence type="ECO:0000313" key="4">
    <source>
        <dbReference type="EMBL" id="DAD26048.1"/>
    </source>
</evidence>
<accession>A0A822Y8X4</accession>
<evidence type="ECO:0000256" key="1">
    <source>
        <dbReference type="ARBA" id="ARBA00006420"/>
    </source>
</evidence>
<keyword evidence="2" id="KW-1133">Transmembrane helix</keyword>
<dbReference type="Pfam" id="PF01106">
    <property type="entry name" value="NifU"/>
    <property type="match status" value="1"/>
</dbReference>
<sequence length="166" mass="18265">MADEGNVALHEINGLVVVLRLQGACSSCPSSTMTLKMGIETRRRDKISKVQEQILGTKTGLELNEENVEKVLIVKANGPSKWTSFPPASPPDSTSVLAAVAPFSPIVATTLLVVPFFFSLELVIFLIKKHSRIQHNTSENREEALGGYENYAFSGQFAVAWFRSLW</sequence>
<dbReference type="SUPFAM" id="SSF117916">
    <property type="entry name" value="Fe-S cluster assembly (FSCA) domain-like"/>
    <property type="match status" value="1"/>
</dbReference>
<dbReference type="InterPro" id="IPR034904">
    <property type="entry name" value="FSCA_dom_sf"/>
</dbReference>
<dbReference type="PANTHER" id="PTHR11178:SF25">
    <property type="entry name" value="NIFU-LIKE PROTEIN 3, CHLOROPLASTIC"/>
    <property type="match status" value="1"/>
</dbReference>
<proteinExistence type="inferred from homology"/>
<evidence type="ECO:0000313" key="5">
    <source>
        <dbReference type="Proteomes" id="UP000607653"/>
    </source>
</evidence>
<feature type="transmembrane region" description="Helical" evidence="2">
    <location>
        <begin position="106"/>
        <end position="127"/>
    </location>
</feature>
<comment type="similarity">
    <text evidence="1">Belongs to the NifU family.</text>
</comment>
<dbReference type="Proteomes" id="UP000607653">
    <property type="component" value="Unassembled WGS sequence"/>
</dbReference>
<dbReference type="Gene3D" id="3.30.300.130">
    <property type="entry name" value="Fe-S cluster assembly (FSCA)"/>
    <property type="match status" value="1"/>
</dbReference>
<dbReference type="GO" id="GO:0005506">
    <property type="term" value="F:iron ion binding"/>
    <property type="evidence" value="ECO:0007669"/>
    <property type="project" value="InterPro"/>
</dbReference>
<dbReference type="GO" id="GO:0051536">
    <property type="term" value="F:iron-sulfur cluster binding"/>
    <property type="evidence" value="ECO:0007669"/>
    <property type="project" value="InterPro"/>
</dbReference>
<evidence type="ECO:0000259" key="3">
    <source>
        <dbReference type="Pfam" id="PF01106"/>
    </source>
</evidence>
<reference evidence="4 5" key="1">
    <citation type="journal article" date="2020" name="Mol. Biol. Evol.">
        <title>Distinct Expression and Methylation Patterns for Genes with Different Fates following a Single Whole-Genome Duplication in Flowering Plants.</title>
        <authorList>
            <person name="Shi T."/>
            <person name="Rahmani R.S."/>
            <person name="Gugger P.F."/>
            <person name="Wang M."/>
            <person name="Li H."/>
            <person name="Zhang Y."/>
            <person name="Li Z."/>
            <person name="Wang Q."/>
            <person name="Van de Peer Y."/>
            <person name="Marchal K."/>
            <person name="Chen J."/>
        </authorList>
    </citation>
    <scope>NUCLEOTIDE SEQUENCE [LARGE SCALE GENOMIC DNA]</scope>
    <source>
        <tissue evidence="4">Leaf</tissue>
    </source>
</reference>
<comment type="caution">
    <text evidence="4">The sequence shown here is derived from an EMBL/GenBank/DDBJ whole genome shotgun (WGS) entry which is preliminary data.</text>
</comment>
<keyword evidence="5" id="KW-1185">Reference proteome</keyword>
<name>A0A822Y8X4_NELNU</name>
<keyword evidence="2" id="KW-0472">Membrane</keyword>
<dbReference type="GO" id="GO:0005198">
    <property type="term" value="F:structural molecule activity"/>
    <property type="evidence" value="ECO:0007669"/>
    <property type="project" value="UniProtKB-ARBA"/>
</dbReference>
<dbReference type="InterPro" id="IPR001075">
    <property type="entry name" value="NIF_FeS_clus_asmbl_NifU_C"/>
</dbReference>
<dbReference type="PANTHER" id="PTHR11178">
    <property type="entry name" value="IRON-SULFUR CLUSTER SCAFFOLD PROTEIN NFU-RELATED"/>
    <property type="match status" value="1"/>
</dbReference>
<keyword evidence="2" id="KW-0812">Transmembrane</keyword>
<dbReference type="GO" id="GO:0016226">
    <property type="term" value="P:iron-sulfur cluster assembly"/>
    <property type="evidence" value="ECO:0007669"/>
    <property type="project" value="InterPro"/>
</dbReference>
<feature type="domain" description="NIF system FeS cluster assembly NifU C-terminal" evidence="3">
    <location>
        <begin position="2"/>
        <end position="52"/>
    </location>
</feature>
<dbReference type="AlphaFoldDB" id="A0A822Y8X4"/>
<gene>
    <name evidence="4" type="ORF">HUJ06_027516</name>
</gene>
<evidence type="ECO:0000256" key="2">
    <source>
        <dbReference type="SAM" id="Phobius"/>
    </source>
</evidence>
<dbReference type="EMBL" id="DUZY01000002">
    <property type="protein sequence ID" value="DAD26048.1"/>
    <property type="molecule type" value="Genomic_DNA"/>
</dbReference>